<evidence type="ECO:0000313" key="3">
    <source>
        <dbReference type="WBParaSite" id="PSAMB.scaffold21size117079.g538.t1"/>
    </source>
</evidence>
<keyword evidence="2" id="KW-1185">Reference proteome</keyword>
<dbReference type="PANTHER" id="PTHR13618">
    <property type="entry name" value="LEUCINE ZIPPER CONTAINING TRANSCRIPTION FACTOR LZF1"/>
    <property type="match status" value="1"/>
</dbReference>
<protein>
    <submittedName>
        <fullName evidence="3">Uncharacterized protein</fullName>
    </submittedName>
</protein>
<organism evidence="2 3">
    <name type="scientific">Plectus sambesii</name>
    <dbReference type="NCBI Taxonomy" id="2011161"/>
    <lineage>
        <taxon>Eukaryota</taxon>
        <taxon>Metazoa</taxon>
        <taxon>Ecdysozoa</taxon>
        <taxon>Nematoda</taxon>
        <taxon>Chromadorea</taxon>
        <taxon>Plectida</taxon>
        <taxon>Plectina</taxon>
        <taxon>Plectoidea</taxon>
        <taxon>Plectidae</taxon>
        <taxon>Plectus</taxon>
    </lineage>
</organism>
<proteinExistence type="inferred from homology"/>
<evidence type="ECO:0000256" key="1">
    <source>
        <dbReference type="ARBA" id="ARBA00005535"/>
    </source>
</evidence>
<dbReference type="AlphaFoldDB" id="A0A914VPL1"/>
<name>A0A914VPL1_9BILA</name>
<accession>A0A914VPL1</accession>
<sequence>MNDLMDLGEEVDHLKDEYVWLQRDQGESALKQIESLMRECCRKLPISSKLRPGLSFPSSAVAQQPEKFVLASRNSDSVRCTVTMLGENVVNTDVAIRYPKAPGGTFRSVAQPDIQWKLQQLQDAANFCARAIETTLLTLQRVRALRTAGQDGTPAAGRQLARAANHLVSQLQAARAALMMPKKRSLLELQEFRPNKCFNPSLPSDLLLSYYVSSSKIVCAAYHLQATQPAPGRQAFSVYQGECHVPYLADVLQTLNSALQIAEQLKTKLAVFHDCKEMKTFLAGSGKTIAIK</sequence>
<dbReference type="GO" id="GO:0043291">
    <property type="term" value="C:RAVE complex"/>
    <property type="evidence" value="ECO:0007669"/>
    <property type="project" value="TreeGrafter"/>
</dbReference>
<comment type="similarity">
    <text evidence="1">Belongs to the rogdi family.</text>
</comment>
<reference evidence="3" key="1">
    <citation type="submission" date="2022-11" db="UniProtKB">
        <authorList>
            <consortium name="WormBaseParasite"/>
        </authorList>
    </citation>
    <scope>IDENTIFICATION</scope>
</reference>
<dbReference type="Proteomes" id="UP000887566">
    <property type="component" value="Unplaced"/>
</dbReference>
<evidence type="ECO:0000313" key="2">
    <source>
        <dbReference type="Proteomes" id="UP000887566"/>
    </source>
</evidence>
<dbReference type="PANTHER" id="PTHR13618:SF1">
    <property type="entry name" value="PROTEIN ROGDI HOMOLOG"/>
    <property type="match status" value="1"/>
</dbReference>
<dbReference type="InterPro" id="IPR028241">
    <property type="entry name" value="RAVE2/Rogdi"/>
</dbReference>
<dbReference type="WBParaSite" id="PSAMB.scaffold21size117079.g538.t1">
    <property type="protein sequence ID" value="PSAMB.scaffold21size117079.g538.t1"/>
    <property type="gene ID" value="PSAMB.scaffold21size117079.g538"/>
</dbReference>
<dbReference type="Pfam" id="PF10259">
    <property type="entry name" value="Rogdi_lz"/>
    <property type="match status" value="1"/>
</dbReference>